<feature type="binding site" evidence="4">
    <location>
        <begin position="13"/>
        <end position="15"/>
    </location>
    <ligand>
        <name>N(1)-(5-phospho-beta-D-ribosyl)glycinamide</name>
        <dbReference type="ChEBI" id="CHEBI:143788"/>
    </ligand>
</feature>
<comment type="caution">
    <text evidence="4">Lacks conserved residue(s) required for the propagation of feature annotation.</text>
</comment>
<comment type="pathway">
    <text evidence="1 4">Purine metabolism; IMP biosynthesis via de novo pathway; N(2)-formyl-N(1)-(5-phospho-D-ribosyl)glycinamide from N(1)-(5-phospho-D-ribosyl)glycinamide (10-formyl THF route): step 1/1.</text>
</comment>
<feature type="active site" description="Proton donor" evidence="4">
    <location>
        <position position="110"/>
    </location>
</feature>
<organism evidence="6 7">
    <name type="scientific">Gracilimonas mengyeensis</name>
    <dbReference type="NCBI Taxonomy" id="1302730"/>
    <lineage>
        <taxon>Bacteria</taxon>
        <taxon>Pseudomonadati</taxon>
        <taxon>Balneolota</taxon>
        <taxon>Balneolia</taxon>
        <taxon>Balneolales</taxon>
        <taxon>Balneolaceae</taxon>
        <taxon>Gracilimonas</taxon>
    </lineage>
</organism>
<protein>
    <recommendedName>
        <fullName evidence="4">Phosphoribosylglycinamide formyltransferase</fullName>
        <ecNumber evidence="4">2.1.2.2</ecNumber>
    </recommendedName>
    <alternativeName>
        <fullName evidence="4">5'-phosphoribosylglycinamide transformylase</fullName>
    </alternativeName>
    <alternativeName>
        <fullName evidence="4">GAR transformylase</fullName>
        <shortName evidence="4">GART</shortName>
    </alternativeName>
</protein>
<reference evidence="6 7" key="1">
    <citation type="submission" date="2017-05" db="EMBL/GenBank/DDBJ databases">
        <authorList>
            <person name="Varghese N."/>
            <person name="Submissions S."/>
        </authorList>
    </citation>
    <scope>NUCLEOTIDE SEQUENCE [LARGE SCALE GENOMIC DNA]</scope>
    <source>
        <strain evidence="6 7">DSM 21985</strain>
    </source>
</reference>
<dbReference type="EC" id="2.1.2.2" evidence="4"/>
<proteinExistence type="inferred from homology"/>
<keyword evidence="3 4" id="KW-0658">Purine biosynthesis</keyword>
<sequence>MKKNIVVFASGSGTNFQAIIDAAESGHLNARISGLITNKKDIGSIERAKKHSIPVKIIPPTDFSSEQDFATHLIKQLEKWNADLVVLAGYLKKIPKQMIQAYPNRILNIHPALLPKYGGKGFYGIHVHRAVLEAGEEESGCTIHIVTEAFDEGPVLAQAKVPVKKDDTPEELANRILKEEHKLYPAVIQQHLQNL</sequence>
<dbReference type="UniPathway" id="UPA00074">
    <property type="reaction ID" value="UER00126"/>
</dbReference>
<keyword evidence="2 4" id="KW-0808">Transferase</keyword>
<dbReference type="InterPro" id="IPR004607">
    <property type="entry name" value="GART"/>
</dbReference>
<dbReference type="InterPro" id="IPR036477">
    <property type="entry name" value="Formyl_transf_N_sf"/>
</dbReference>
<evidence type="ECO:0000256" key="4">
    <source>
        <dbReference type="HAMAP-Rule" id="MF_01930"/>
    </source>
</evidence>
<accession>A0A521ER13</accession>
<evidence type="ECO:0000313" key="6">
    <source>
        <dbReference type="EMBL" id="SMO86383.1"/>
    </source>
</evidence>
<dbReference type="InterPro" id="IPR002376">
    <property type="entry name" value="Formyl_transf_N"/>
</dbReference>
<comment type="function">
    <text evidence="4">Catalyzes the transfer of a formyl group from 10-formyltetrahydrofolate to 5-phospho-ribosyl-glycinamide (GAR), producing 5-phospho-ribosyl-N-formylglycinamide (FGAR) and tetrahydrofolate.</text>
</comment>
<comment type="similarity">
    <text evidence="4">Belongs to the GART family.</text>
</comment>
<dbReference type="HAMAP" id="MF_01930">
    <property type="entry name" value="PurN"/>
    <property type="match status" value="1"/>
</dbReference>
<dbReference type="Pfam" id="PF00551">
    <property type="entry name" value="Formyl_trans_N"/>
    <property type="match status" value="1"/>
</dbReference>
<gene>
    <name evidence="4" type="primary">purN</name>
    <name evidence="6" type="ORF">SAMN06265219_11365</name>
</gene>
<dbReference type="CDD" id="cd08645">
    <property type="entry name" value="FMT_core_GART"/>
    <property type="match status" value="1"/>
</dbReference>
<comment type="catalytic activity">
    <reaction evidence="4">
        <text>N(1)-(5-phospho-beta-D-ribosyl)glycinamide + (6R)-10-formyltetrahydrofolate = N(2)-formyl-N(1)-(5-phospho-beta-D-ribosyl)glycinamide + (6S)-5,6,7,8-tetrahydrofolate + H(+)</text>
        <dbReference type="Rhea" id="RHEA:15053"/>
        <dbReference type="ChEBI" id="CHEBI:15378"/>
        <dbReference type="ChEBI" id="CHEBI:57453"/>
        <dbReference type="ChEBI" id="CHEBI:143788"/>
        <dbReference type="ChEBI" id="CHEBI:147286"/>
        <dbReference type="ChEBI" id="CHEBI:195366"/>
        <dbReference type="EC" id="2.1.2.2"/>
    </reaction>
</comment>
<dbReference type="SUPFAM" id="SSF53328">
    <property type="entry name" value="Formyltransferase"/>
    <property type="match status" value="1"/>
</dbReference>
<dbReference type="Proteomes" id="UP000317557">
    <property type="component" value="Unassembled WGS sequence"/>
</dbReference>
<keyword evidence="7" id="KW-1185">Reference proteome</keyword>
<feature type="binding site" evidence="4">
    <location>
        <position position="108"/>
    </location>
    <ligand>
        <name>(6R)-10-formyltetrahydrofolate</name>
        <dbReference type="ChEBI" id="CHEBI:195366"/>
    </ligand>
</feature>
<feature type="domain" description="Formyl transferase N-terminal" evidence="5">
    <location>
        <begin position="3"/>
        <end position="188"/>
    </location>
</feature>
<dbReference type="PANTHER" id="PTHR43369">
    <property type="entry name" value="PHOSPHORIBOSYLGLYCINAMIDE FORMYLTRANSFERASE"/>
    <property type="match status" value="1"/>
</dbReference>
<dbReference type="GO" id="GO:0005829">
    <property type="term" value="C:cytosol"/>
    <property type="evidence" value="ECO:0007669"/>
    <property type="project" value="TreeGrafter"/>
</dbReference>
<name>A0A521ER13_9BACT</name>
<evidence type="ECO:0000259" key="5">
    <source>
        <dbReference type="Pfam" id="PF00551"/>
    </source>
</evidence>
<dbReference type="Gene3D" id="3.40.50.170">
    <property type="entry name" value="Formyl transferase, N-terminal domain"/>
    <property type="match status" value="1"/>
</dbReference>
<evidence type="ECO:0000256" key="1">
    <source>
        <dbReference type="ARBA" id="ARBA00005054"/>
    </source>
</evidence>
<evidence type="ECO:0000313" key="7">
    <source>
        <dbReference type="Proteomes" id="UP000317557"/>
    </source>
</evidence>
<dbReference type="GO" id="GO:0006189">
    <property type="term" value="P:'de novo' IMP biosynthetic process"/>
    <property type="evidence" value="ECO:0007669"/>
    <property type="project" value="UniProtKB-UniRule"/>
</dbReference>
<dbReference type="NCBIfam" id="TIGR00639">
    <property type="entry name" value="PurN"/>
    <property type="match status" value="1"/>
</dbReference>
<dbReference type="RefSeq" id="WP_246075312.1">
    <property type="nucleotide sequence ID" value="NZ_FXTP01000013.1"/>
</dbReference>
<evidence type="ECO:0000256" key="3">
    <source>
        <dbReference type="ARBA" id="ARBA00022755"/>
    </source>
</evidence>
<feature type="site" description="Raises pKa of active site His" evidence="4">
    <location>
        <position position="151"/>
    </location>
</feature>
<evidence type="ECO:0000256" key="2">
    <source>
        <dbReference type="ARBA" id="ARBA00022679"/>
    </source>
</evidence>
<dbReference type="EMBL" id="FXTP01000013">
    <property type="protein sequence ID" value="SMO86383.1"/>
    <property type="molecule type" value="Genomic_DNA"/>
</dbReference>
<dbReference type="GO" id="GO:0004644">
    <property type="term" value="F:phosphoribosylglycinamide formyltransferase activity"/>
    <property type="evidence" value="ECO:0007669"/>
    <property type="project" value="UniProtKB-UniRule"/>
</dbReference>
<dbReference type="PANTHER" id="PTHR43369:SF2">
    <property type="entry name" value="PHOSPHORIBOSYLGLYCINAMIDE FORMYLTRANSFERASE"/>
    <property type="match status" value="1"/>
</dbReference>
<dbReference type="AlphaFoldDB" id="A0A521ER13"/>